<accession>A0A450VL23</accession>
<organism evidence="3">
    <name type="scientific">Candidatus Kentrum eta</name>
    <dbReference type="NCBI Taxonomy" id="2126337"/>
    <lineage>
        <taxon>Bacteria</taxon>
        <taxon>Pseudomonadati</taxon>
        <taxon>Pseudomonadota</taxon>
        <taxon>Gammaproteobacteria</taxon>
        <taxon>Candidatus Kentrum</taxon>
    </lineage>
</organism>
<reference evidence="3" key="1">
    <citation type="submission" date="2019-02" db="EMBL/GenBank/DDBJ databases">
        <authorList>
            <person name="Gruber-Vodicka R. H."/>
            <person name="Seah K. B. B."/>
        </authorList>
    </citation>
    <scope>NUCLEOTIDE SEQUENCE</scope>
    <source>
        <strain evidence="3">BECK_SA2B12</strain>
        <strain evidence="1">BECK_SA2B15</strain>
        <strain evidence="2">BECK_SA2B20</strain>
    </source>
</reference>
<dbReference type="EMBL" id="CAADFG010000283">
    <property type="protein sequence ID" value="VFK02726.1"/>
    <property type="molecule type" value="Genomic_DNA"/>
</dbReference>
<protein>
    <submittedName>
        <fullName evidence="3">Uncharacterized protein</fullName>
    </submittedName>
</protein>
<name>A0A450VL23_9GAMM</name>
<evidence type="ECO:0000313" key="2">
    <source>
        <dbReference type="EMBL" id="VFK02808.1"/>
    </source>
</evidence>
<gene>
    <name evidence="1" type="ORF">BECKH772A_GA0070896_102834</name>
    <name evidence="2" type="ORF">BECKH772B_GA0070898_103054</name>
    <name evidence="3" type="ORF">BECKH772C_GA0070978_102734</name>
</gene>
<proteinExistence type="predicted"/>
<dbReference type="AlphaFoldDB" id="A0A450VL23"/>
<dbReference type="EMBL" id="CAADFI010000305">
    <property type="protein sequence ID" value="VFK02808.1"/>
    <property type="molecule type" value="Genomic_DNA"/>
</dbReference>
<evidence type="ECO:0000313" key="1">
    <source>
        <dbReference type="EMBL" id="VFK02726.1"/>
    </source>
</evidence>
<sequence>MVYVVQLRGVGEPGVAAAGGNGLEGAGKSEPSPGGFGCGGELFEEGLGVGGLTGEQVLGNGQGQAARTAVVLPAVPTVGEVEIPGLGPGAGGGVAGVFLDVGQDGLGFPPLGGVAEGRVAVDGRATE</sequence>
<evidence type="ECO:0000313" key="3">
    <source>
        <dbReference type="EMBL" id="VFK05451.1"/>
    </source>
</evidence>
<dbReference type="EMBL" id="CAADFJ010000273">
    <property type="protein sequence ID" value="VFK05451.1"/>
    <property type="molecule type" value="Genomic_DNA"/>
</dbReference>